<comment type="similarity">
    <text evidence="1">Belongs to the non-flavoprotein flavin reductase family.</text>
</comment>
<protein>
    <submittedName>
        <fullName evidence="4">Flavin reductase</fullName>
    </submittedName>
</protein>
<feature type="domain" description="Flavin reductase like" evidence="3">
    <location>
        <begin position="25"/>
        <end position="167"/>
    </location>
</feature>
<dbReference type="SMART" id="SM00903">
    <property type="entry name" value="Flavin_Reduct"/>
    <property type="match status" value="1"/>
</dbReference>
<dbReference type="InterPro" id="IPR002563">
    <property type="entry name" value="Flavin_Rdtase-like_dom"/>
</dbReference>
<dbReference type="PANTHER" id="PTHR30466">
    <property type="entry name" value="FLAVIN REDUCTASE"/>
    <property type="match status" value="1"/>
</dbReference>
<dbReference type="RefSeq" id="WP_149403798.1">
    <property type="nucleotide sequence ID" value="NZ_BIXY01000088.1"/>
</dbReference>
<dbReference type="GO" id="GO:0010181">
    <property type="term" value="F:FMN binding"/>
    <property type="evidence" value="ECO:0007669"/>
    <property type="project" value="InterPro"/>
</dbReference>
<gene>
    <name evidence="4" type="ORF">KDI_45080</name>
</gene>
<sequence length="189" mass="20705">MEPITSKTEQHHHHLVDRERFRSVMSHFASGVTIISTRHEGIDYGLTASAVSSLSLDPPMLLICVNKTSNTRNAIEASGVFAVNILQESQSEVARKFATSRADKFTGLSVSYGDLGVPLLDNMLATIECRVVESVSGGTHTVFLAEVEAAQATEGMPLTYFRGRMGHFTPIHGEKGASLWRNMQWEDVA</sequence>
<accession>A0A5A5TJ27</accession>
<keyword evidence="2" id="KW-0560">Oxidoreductase</keyword>
<keyword evidence="5" id="KW-1185">Reference proteome</keyword>
<dbReference type="AlphaFoldDB" id="A0A5A5TJ27"/>
<name>A0A5A5TJ27_9CHLR</name>
<dbReference type="Pfam" id="PF01613">
    <property type="entry name" value="Flavin_Reduct"/>
    <property type="match status" value="1"/>
</dbReference>
<dbReference type="SUPFAM" id="SSF50475">
    <property type="entry name" value="FMN-binding split barrel"/>
    <property type="match status" value="1"/>
</dbReference>
<dbReference type="OrthoDB" id="9792858at2"/>
<dbReference type="PANTHER" id="PTHR30466:SF11">
    <property type="entry name" value="FLAVIN-DEPENDENT MONOOXYGENASE, REDUCTASE SUBUNIT HSAB"/>
    <property type="match status" value="1"/>
</dbReference>
<dbReference type="InterPro" id="IPR012349">
    <property type="entry name" value="Split_barrel_FMN-bd"/>
</dbReference>
<dbReference type="Proteomes" id="UP000322530">
    <property type="component" value="Unassembled WGS sequence"/>
</dbReference>
<evidence type="ECO:0000256" key="1">
    <source>
        <dbReference type="ARBA" id="ARBA00008898"/>
    </source>
</evidence>
<evidence type="ECO:0000256" key="2">
    <source>
        <dbReference type="ARBA" id="ARBA00023002"/>
    </source>
</evidence>
<dbReference type="EMBL" id="BIXY01000088">
    <property type="protein sequence ID" value="GCF10944.1"/>
    <property type="molecule type" value="Genomic_DNA"/>
</dbReference>
<dbReference type="Gene3D" id="2.30.110.10">
    <property type="entry name" value="Electron Transport, Fmn-binding Protein, Chain A"/>
    <property type="match status" value="1"/>
</dbReference>
<evidence type="ECO:0000259" key="3">
    <source>
        <dbReference type="SMART" id="SM00903"/>
    </source>
</evidence>
<organism evidence="4 5">
    <name type="scientific">Dictyobacter arantiisoli</name>
    <dbReference type="NCBI Taxonomy" id="2014874"/>
    <lineage>
        <taxon>Bacteria</taxon>
        <taxon>Bacillati</taxon>
        <taxon>Chloroflexota</taxon>
        <taxon>Ktedonobacteria</taxon>
        <taxon>Ktedonobacterales</taxon>
        <taxon>Dictyobacteraceae</taxon>
        <taxon>Dictyobacter</taxon>
    </lineage>
</organism>
<evidence type="ECO:0000313" key="4">
    <source>
        <dbReference type="EMBL" id="GCF10944.1"/>
    </source>
</evidence>
<dbReference type="GO" id="GO:0042602">
    <property type="term" value="F:riboflavin reductase (NADPH) activity"/>
    <property type="evidence" value="ECO:0007669"/>
    <property type="project" value="TreeGrafter"/>
</dbReference>
<proteinExistence type="inferred from homology"/>
<reference evidence="4 5" key="1">
    <citation type="submission" date="2019-01" db="EMBL/GenBank/DDBJ databases">
        <title>Draft genome sequence of Dictyobacter sp. Uno17.</title>
        <authorList>
            <person name="Wang C.M."/>
            <person name="Zheng Y."/>
            <person name="Sakai Y."/>
            <person name="Abe K."/>
            <person name="Yokota A."/>
            <person name="Yabe S."/>
        </authorList>
    </citation>
    <scope>NUCLEOTIDE SEQUENCE [LARGE SCALE GENOMIC DNA]</scope>
    <source>
        <strain evidence="4 5">Uno17</strain>
    </source>
</reference>
<comment type="caution">
    <text evidence="4">The sequence shown here is derived from an EMBL/GenBank/DDBJ whole genome shotgun (WGS) entry which is preliminary data.</text>
</comment>
<evidence type="ECO:0000313" key="5">
    <source>
        <dbReference type="Proteomes" id="UP000322530"/>
    </source>
</evidence>
<dbReference type="InterPro" id="IPR050268">
    <property type="entry name" value="NADH-dep_flavin_reductase"/>
</dbReference>